<dbReference type="Pfam" id="PF09834">
    <property type="entry name" value="DUF2061"/>
    <property type="match status" value="1"/>
</dbReference>
<comment type="caution">
    <text evidence="3">The sequence shown here is derived from an EMBL/GenBank/DDBJ whole genome shotgun (WGS) entry which is preliminary data.</text>
</comment>
<organism evidence="3 4">
    <name type="scientific">Namhaeicola litoreus</name>
    <dbReference type="NCBI Taxonomy" id="1052145"/>
    <lineage>
        <taxon>Bacteria</taxon>
        <taxon>Pseudomonadati</taxon>
        <taxon>Bacteroidota</taxon>
        <taxon>Flavobacteriia</taxon>
        <taxon>Flavobacteriales</taxon>
        <taxon>Flavobacteriaceae</taxon>
        <taxon>Namhaeicola</taxon>
    </lineage>
</organism>
<sequence length="87" mass="9835">MILDKVLDVDHREASQNSPLEKTSRSIAKSISWRIVGTLDTIVISYLITGTLSLALSIGAVETITKILLYFFHERAWNFIKWGKNEA</sequence>
<protein>
    <submittedName>
        <fullName evidence="3">DUF2061 domain-containing protein</fullName>
    </submittedName>
</protein>
<evidence type="ECO:0000259" key="2">
    <source>
        <dbReference type="Pfam" id="PF09834"/>
    </source>
</evidence>
<keyword evidence="4" id="KW-1185">Reference proteome</keyword>
<dbReference type="Proteomes" id="UP001597201">
    <property type="component" value="Unassembled WGS sequence"/>
</dbReference>
<dbReference type="EMBL" id="JBHTMY010000003">
    <property type="protein sequence ID" value="MFD1315605.1"/>
    <property type="molecule type" value="Genomic_DNA"/>
</dbReference>
<dbReference type="InterPro" id="IPR018638">
    <property type="entry name" value="DUF2061_membrane"/>
</dbReference>
<evidence type="ECO:0000313" key="4">
    <source>
        <dbReference type="Proteomes" id="UP001597201"/>
    </source>
</evidence>
<evidence type="ECO:0000313" key="3">
    <source>
        <dbReference type="EMBL" id="MFD1315605.1"/>
    </source>
</evidence>
<reference evidence="4" key="1">
    <citation type="journal article" date="2019" name="Int. J. Syst. Evol. Microbiol.">
        <title>The Global Catalogue of Microorganisms (GCM) 10K type strain sequencing project: providing services to taxonomists for standard genome sequencing and annotation.</title>
        <authorList>
            <consortium name="The Broad Institute Genomics Platform"/>
            <consortium name="The Broad Institute Genome Sequencing Center for Infectious Disease"/>
            <person name="Wu L."/>
            <person name="Ma J."/>
        </authorList>
    </citation>
    <scope>NUCLEOTIDE SEQUENCE [LARGE SCALE GENOMIC DNA]</scope>
    <source>
        <strain evidence="4">CCUG 61485</strain>
    </source>
</reference>
<gene>
    <name evidence="3" type="ORF">ACFQ39_08265</name>
</gene>
<feature type="compositionally biased region" description="Basic and acidic residues" evidence="1">
    <location>
        <begin position="1"/>
        <end position="14"/>
    </location>
</feature>
<evidence type="ECO:0000256" key="1">
    <source>
        <dbReference type="SAM" id="MobiDB-lite"/>
    </source>
</evidence>
<accession>A0ABW3Y2G5</accession>
<proteinExistence type="predicted"/>
<dbReference type="RefSeq" id="WP_377177937.1">
    <property type="nucleotide sequence ID" value="NZ_JBHTMY010000003.1"/>
</dbReference>
<feature type="domain" description="DUF2061" evidence="2">
    <location>
        <begin position="27"/>
        <end position="78"/>
    </location>
</feature>
<feature type="region of interest" description="Disordered" evidence="1">
    <location>
        <begin position="1"/>
        <end position="22"/>
    </location>
</feature>
<name>A0ABW3Y2G5_9FLAO</name>